<feature type="transmembrane region" description="Helical" evidence="1">
    <location>
        <begin position="118"/>
        <end position="135"/>
    </location>
</feature>
<evidence type="ECO:0000313" key="2">
    <source>
        <dbReference type="EMBL" id="DAF85402.1"/>
    </source>
</evidence>
<protein>
    <submittedName>
        <fullName evidence="2">Uncharacterized protein</fullName>
    </submittedName>
</protein>
<sequence length="209" mass="24085">MREKLINLSFIVASILIICHVAQLIDGGFNIETLLRIALCATYIPAGLIWREKSLPVVFPIFAYAILIFNGYNNYTSFFIIVFSIELNKKWRYQYLIFYLIDVTIALVLHHLGATHAIIHILNCVFIYACYKILFSLKPKAKLNLEPDEAQILAEWAQVKELKAVRSFSHNTVYDKLRAARLRNDCTSNDELLKKYIEEYANQYAAGSK</sequence>
<accession>A0A8S5TT62</accession>
<feature type="transmembrane region" description="Helical" evidence="1">
    <location>
        <begin position="6"/>
        <end position="26"/>
    </location>
</feature>
<proteinExistence type="predicted"/>
<feature type="transmembrane region" description="Helical" evidence="1">
    <location>
        <begin position="62"/>
        <end position="83"/>
    </location>
</feature>
<evidence type="ECO:0000256" key="1">
    <source>
        <dbReference type="SAM" id="Phobius"/>
    </source>
</evidence>
<keyword evidence="1" id="KW-0472">Membrane</keyword>
<organism evidence="2">
    <name type="scientific">Siphoviridae sp. ctzm5103</name>
    <dbReference type="NCBI Taxonomy" id="2825750"/>
    <lineage>
        <taxon>Viruses</taxon>
        <taxon>Duplodnaviria</taxon>
        <taxon>Heunggongvirae</taxon>
        <taxon>Uroviricota</taxon>
        <taxon>Caudoviricetes</taxon>
    </lineage>
</organism>
<reference evidence="2" key="1">
    <citation type="journal article" date="2021" name="Proc. Natl. Acad. Sci. U.S.A.">
        <title>A Catalog of Tens of Thousands of Viruses from Human Metagenomes Reveals Hidden Associations with Chronic Diseases.</title>
        <authorList>
            <person name="Tisza M.J."/>
            <person name="Buck C.B."/>
        </authorList>
    </citation>
    <scope>NUCLEOTIDE SEQUENCE</scope>
    <source>
        <strain evidence="2">Ctzm5103</strain>
    </source>
</reference>
<keyword evidence="1" id="KW-1133">Transmembrane helix</keyword>
<dbReference type="EMBL" id="BK015926">
    <property type="protein sequence ID" value="DAF85402.1"/>
    <property type="molecule type" value="Genomic_DNA"/>
</dbReference>
<feature type="transmembrane region" description="Helical" evidence="1">
    <location>
        <begin position="95"/>
        <end position="112"/>
    </location>
</feature>
<name>A0A8S5TT62_9CAUD</name>
<keyword evidence="1" id="KW-0812">Transmembrane</keyword>